<dbReference type="Gene3D" id="3.90.50.10">
    <property type="entry name" value="Photosynthetic Reaction Center, subunit H, domain 2"/>
    <property type="match status" value="1"/>
</dbReference>
<protein>
    <recommendedName>
        <fullName evidence="4">PRC-barrel domain-containing protein</fullName>
    </recommendedName>
</protein>
<comment type="caution">
    <text evidence="2">The sequence shown here is derived from an EMBL/GenBank/DDBJ whole genome shotgun (WGS) entry which is preliminary data.</text>
</comment>
<evidence type="ECO:0000313" key="3">
    <source>
        <dbReference type="Proteomes" id="UP001597438"/>
    </source>
</evidence>
<proteinExistence type="predicted"/>
<dbReference type="EMBL" id="JBHUOJ010000039">
    <property type="protein sequence ID" value="MFD2835272.1"/>
    <property type="molecule type" value="Genomic_DNA"/>
</dbReference>
<feature type="region of interest" description="Disordered" evidence="1">
    <location>
        <begin position="152"/>
        <end position="174"/>
    </location>
</feature>
<dbReference type="RefSeq" id="WP_251741237.1">
    <property type="nucleotide sequence ID" value="NZ_JBHUOJ010000039.1"/>
</dbReference>
<evidence type="ECO:0000313" key="2">
    <source>
        <dbReference type="EMBL" id="MFD2835272.1"/>
    </source>
</evidence>
<dbReference type="SUPFAM" id="SSF50346">
    <property type="entry name" value="PRC-barrel domain"/>
    <property type="match status" value="1"/>
</dbReference>
<evidence type="ECO:0008006" key="4">
    <source>
        <dbReference type="Google" id="ProtNLM"/>
    </source>
</evidence>
<dbReference type="InterPro" id="IPR014747">
    <property type="entry name" value="Bac_photo_RC_H_C"/>
</dbReference>
<dbReference type="InterPro" id="IPR011033">
    <property type="entry name" value="PRC_barrel-like_sf"/>
</dbReference>
<organism evidence="2 3">
    <name type="scientific">Christiangramia antarctica</name>
    <dbReference type="NCBI Taxonomy" id="2058158"/>
    <lineage>
        <taxon>Bacteria</taxon>
        <taxon>Pseudomonadati</taxon>
        <taxon>Bacteroidota</taxon>
        <taxon>Flavobacteriia</taxon>
        <taxon>Flavobacteriales</taxon>
        <taxon>Flavobacteriaceae</taxon>
        <taxon>Christiangramia</taxon>
    </lineage>
</organism>
<feature type="compositionally biased region" description="Basic and acidic residues" evidence="1">
    <location>
        <begin position="267"/>
        <end position="320"/>
    </location>
</feature>
<keyword evidence="3" id="KW-1185">Reference proteome</keyword>
<sequence length="337" mass="40487">MSTKNEKHLYYFNELSGYKISSGDHDIRGWAVKDLENRIIGKVDNLLVNKDLGKVVYIDVEVDKTIIDANHDPYSEPANPNVREFINKEGENHLIIPIGLVSLNPESKYVYTETIDYQTFAGTKRYRAGNTIDRDYERAVLTSYNRKNRKSNIDNDRYEVERDSKSDITRRNDELTQEEIAQERLRLEREKLELDRLAEQRRNQDHERTHDENLRNESTEERIQREKANMKYKSDNLDNTRLDEPVVDRDHKDYDDTWKKNTGSTTEDFKNYKRENTDTSWKEEGVERPIRTHDEDKNWSREETNLDRDEANRKRNRTETERDDDFYDRNEFRNRNY</sequence>
<reference evidence="3" key="1">
    <citation type="journal article" date="2019" name="Int. J. Syst. Evol. Microbiol.">
        <title>The Global Catalogue of Microorganisms (GCM) 10K type strain sequencing project: providing services to taxonomists for standard genome sequencing and annotation.</title>
        <authorList>
            <consortium name="The Broad Institute Genomics Platform"/>
            <consortium name="The Broad Institute Genome Sequencing Center for Infectious Disease"/>
            <person name="Wu L."/>
            <person name="Ma J."/>
        </authorList>
    </citation>
    <scope>NUCLEOTIDE SEQUENCE [LARGE SCALE GENOMIC DNA]</scope>
    <source>
        <strain evidence="3">KCTC 52925</strain>
    </source>
</reference>
<gene>
    <name evidence="2" type="ORF">ACFSYS_18420</name>
</gene>
<evidence type="ECO:0000256" key="1">
    <source>
        <dbReference type="SAM" id="MobiDB-lite"/>
    </source>
</evidence>
<name>A0ABW5X9Y8_9FLAO</name>
<dbReference type="Proteomes" id="UP001597438">
    <property type="component" value="Unassembled WGS sequence"/>
</dbReference>
<accession>A0ABW5X9Y8</accession>
<feature type="compositionally biased region" description="Basic and acidic residues" evidence="1">
    <location>
        <begin position="198"/>
        <end position="259"/>
    </location>
</feature>
<feature type="region of interest" description="Disordered" evidence="1">
    <location>
        <begin position="198"/>
        <end position="324"/>
    </location>
</feature>